<evidence type="ECO:0000256" key="1">
    <source>
        <dbReference type="SAM" id="MobiDB-lite"/>
    </source>
</evidence>
<gene>
    <name evidence="3" type="ORF">KDA82_08250</name>
</gene>
<dbReference type="Pfam" id="PF11298">
    <property type="entry name" value="DUF3099"/>
    <property type="match status" value="1"/>
</dbReference>
<keyword evidence="2" id="KW-0812">Transmembrane</keyword>
<comment type="caution">
    <text evidence="3">The sequence shown here is derived from an EMBL/GenBank/DDBJ whole genome shotgun (WGS) entry which is preliminary data.</text>
</comment>
<keyword evidence="2" id="KW-1133">Transmembrane helix</keyword>
<dbReference type="AlphaFoldDB" id="A0A8T4IMG1"/>
<organism evidence="3 4">
    <name type="scientific">Streptomyces daliensis</name>
    <dbReference type="NCBI Taxonomy" id="299421"/>
    <lineage>
        <taxon>Bacteria</taxon>
        <taxon>Bacillati</taxon>
        <taxon>Actinomycetota</taxon>
        <taxon>Actinomycetes</taxon>
        <taxon>Kitasatosporales</taxon>
        <taxon>Streptomycetaceae</taxon>
        <taxon>Streptomyces</taxon>
    </lineage>
</organism>
<name>A0A8T4IMG1_9ACTN</name>
<evidence type="ECO:0000313" key="4">
    <source>
        <dbReference type="Proteomes" id="UP000675554"/>
    </source>
</evidence>
<keyword evidence="2" id="KW-0472">Membrane</keyword>
<sequence>MTIRRPTSRPGAGPERSPDPVPVPAPDGARRSYPRRRRRYFAMMTLCLVLFVSAWAFVRLWSVPVAVGMCVVAMVIPPCAAIVGNRRERDDRWWDEDGNGNSRGG</sequence>
<dbReference type="InterPro" id="IPR021449">
    <property type="entry name" value="DUF3099"/>
</dbReference>
<feature type="transmembrane region" description="Helical" evidence="2">
    <location>
        <begin position="40"/>
        <end position="58"/>
    </location>
</feature>
<protein>
    <submittedName>
        <fullName evidence="3">DUF3099 domain-containing protein</fullName>
    </submittedName>
</protein>
<dbReference type="Proteomes" id="UP000675554">
    <property type="component" value="Unassembled WGS sequence"/>
</dbReference>
<dbReference type="EMBL" id="JAGSMN010000153">
    <property type="protein sequence ID" value="MBR7673005.1"/>
    <property type="molecule type" value="Genomic_DNA"/>
</dbReference>
<accession>A0A8T4IMG1</accession>
<keyword evidence="4" id="KW-1185">Reference proteome</keyword>
<evidence type="ECO:0000313" key="3">
    <source>
        <dbReference type="EMBL" id="MBR7673005.1"/>
    </source>
</evidence>
<feature type="region of interest" description="Disordered" evidence="1">
    <location>
        <begin position="1"/>
        <end position="31"/>
    </location>
</feature>
<reference evidence="3" key="1">
    <citation type="submission" date="2021-04" db="EMBL/GenBank/DDBJ databases">
        <title>Sequencing of actinobacteria type strains.</title>
        <authorList>
            <person name="Nguyen G.-S."/>
            <person name="Wentzel A."/>
        </authorList>
    </citation>
    <scope>NUCLEOTIDE SEQUENCE</scope>
    <source>
        <strain evidence="3">DSM 42095</strain>
    </source>
</reference>
<feature type="transmembrane region" description="Helical" evidence="2">
    <location>
        <begin position="64"/>
        <end position="83"/>
    </location>
</feature>
<proteinExistence type="predicted"/>
<evidence type="ECO:0000256" key="2">
    <source>
        <dbReference type="SAM" id="Phobius"/>
    </source>
</evidence>